<dbReference type="Pfam" id="PF00970">
    <property type="entry name" value="FAD_binding_6"/>
    <property type="match status" value="1"/>
</dbReference>
<dbReference type="Proteomes" id="UP000240608">
    <property type="component" value="Unassembled WGS sequence"/>
</dbReference>
<evidence type="ECO:0000313" key="2">
    <source>
        <dbReference type="EMBL" id="PTB96915.1"/>
    </source>
</evidence>
<dbReference type="SUPFAM" id="SSF63380">
    <property type="entry name" value="Riboflavin synthase domain-like"/>
    <property type="match status" value="1"/>
</dbReference>
<comment type="caution">
    <text evidence="2">The sequence shown here is derived from an EMBL/GenBank/DDBJ whole genome shotgun (WGS) entry which is preliminary data.</text>
</comment>
<dbReference type="InterPro" id="IPR008333">
    <property type="entry name" value="Cbr1-like_FAD-bd_dom"/>
</dbReference>
<dbReference type="Gene3D" id="2.40.30.10">
    <property type="entry name" value="Translation factors"/>
    <property type="match status" value="1"/>
</dbReference>
<organism evidence="2 3">
    <name type="scientific">Marivirga lumbricoides</name>
    <dbReference type="NCBI Taxonomy" id="1046115"/>
    <lineage>
        <taxon>Bacteria</taxon>
        <taxon>Pseudomonadati</taxon>
        <taxon>Bacteroidota</taxon>
        <taxon>Cytophagia</taxon>
        <taxon>Cytophagales</taxon>
        <taxon>Marivirgaceae</taxon>
        <taxon>Marivirga</taxon>
    </lineage>
</organism>
<accession>A0A2T4DSW9</accession>
<dbReference type="EMBL" id="PYVU01000031">
    <property type="protein sequence ID" value="PTB96915.1"/>
    <property type="molecule type" value="Genomic_DNA"/>
</dbReference>
<name>A0A2T4DSW9_9BACT</name>
<protein>
    <submittedName>
        <fullName evidence="2">Siderophore-interacting protein</fullName>
    </submittedName>
</protein>
<dbReference type="InterPro" id="IPR017938">
    <property type="entry name" value="Riboflavin_synthase-like_b-brl"/>
</dbReference>
<sequence length="236" mass="27170">MISSIPKWVGDLFESTLRPNVKVLETSYLSSQIKKIRFQGDISKMNFKIGYANVLRVSETEYRNYTAAYYNKAKAIIDIIFHIHTNGVGSEYFDSLKADDETFIGPSRGKKLYNPSIENQFFFGDETSLGLACALLPLMKNNHHQFQFFFELDEENKNVPKLLGLENFTVFPKDGTFRNEKKVNELPICKTTDWLSANYILTGNVKSVQTFRKVLKHKVTGRIFHQGYWLEGKKGL</sequence>
<evidence type="ECO:0000313" key="3">
    <source>
        <dbReference type="Proteomes" id="UP000240608"/>
    </source>
</evidence>
<reference evidence="2 3" key="1">
    <citation type="submission" date="2018-03" db="EMBL/GenBank/DDBJ databases">
        <title>Cross-interface Injection: A General Nanoliter Liquid Handling Method Applied to Single Cells Genome Amplification Automated Nanoliter Liquid Handling Applied to Single Cell Multiple Displacement Amplification.</title>
        <authorList>
            <person name="Yun J."/>
            <person name="Xu P."/>
            <person name="Xu J."/>
            <person name="Dai X."/>
            <person name="Wang Y."/>
            <person name="Zheng X."/>
            <person name="Cao C."/>
            <person name="Yi Q."/>
            <person name="Zhu Y."/>
            <person name="Wang L."/>
            <person name="Dong Z."/>
            <person name="Huang Y."/>
            <person name="Huang L."/>
            <person name="Du W."/>
        </authorList>
    </citation>
    <scope>NUCLEOTIDE SEQUENCE [LARGE SCALE GENOMIC DNA]</scope>
    <source>
        <strain evidence="2 3">Z-D1-2</strain>
    </source>
</reference>
<evidence type="ECO:0000259" key="1">
    <source>
        <dbReference type="Pfam" id="PF00970"/>
    </source>
</evidence>
<proteinExistence type="predicted"/>
<feature type="domain" description="Flavoprotein pyridine nucleotide cytochrome reductase-like FAD-binding" evidence="1">
    <location>
        <begin position="22"/>
        <end position="106"/>
    </location>
</feature>
<dbReference type="AlphaFoldDB" id="A0A2T4DSW9"/>
<gene>
    <name evidence="2" type="ORF">C9994_05170</name>
</gene>